<organism evidence="8 9">
    <name type="scientific">Natronospira proteinivora</name>
    <dbReference type="NCBI Taxonomy" id="1807133"/>
    <lineage>
        <taxon>Bacteria</taxon>
        <taxon>Pseudomonadati</taxon>
        <taxon>Pseudomonadota</taxon>
        <taxon>Gammaproteobacteria</taxon>
        <taxon>Natronospirales</taxon>
        <taxon>Natronospiraceae</taxon>
        <taxon>Natronospira</taxon>
    </lineage>
</organism>
<name>A0ABT1G4H8_9GAMM</name>
<evidence type="ECO:0000256" key="4">
    <source>
        <dbReference type="ARBA" id="ARBA00022989"/>
    </source>
</evidence>
<dbReference type="InterPro" id="IPR051791">
    <property type="entry name" value="Pra-immunoreactive"/>
</dbReference>
<evidence type="ECO:0000259" key="7">
    <source>
        <dbReference type="Pfam" id="PF06271"/>
    </source>
</evidence>
<dbReference type="PANTHER" id="PTHR36115:SF10">
    <property type="entry name" value="RDD DOMAIN-CONTAINING PROTEIN"/>
    <property type="match status" value="1"/>
</dbReference>
<keyword evidence="3 6" id="KW-0812">Transmembrane</keyword>
<feature type="transmembrane region" description="Helical" evidence="6">
    <location>
        <begin position="126"/>
        <end position="144"/>
    </location>
</feature>
<keyword evidence="5 6" id="KW-0472">Membrane</keyword>
<dbReference type="Proteomes" id="UP001523550">
    <property type="component" value="Unassembled WGS sequence"/>
</dbReference>
<evidence type="ECO:0000256" key="5">
    <source>
        <dbReference type="ARBA" id="ARBA00023136"/>
    </source>
</evidence>
<keyword evidence="2" id="KW-1003">Cell membrane</keyword>
<evidence type="ECO:0000313" key="8">
    <source>
        <dbReference type="EMBL" id="MCP1726195.1"/>
    </source>
</evidence>
<evidence type="ECO:0000256" key="3">
    <source>
        <dbReference type="ARBA" id="ARBA00022692"/>
    </source>
</evidence>
<feature type="transmembrane region" description="Helical" evidence="6">
    <location>
        <begin position="97"/>
        <end position="120"/>
    </location>
</feature>
<protein>
    <submittedName>
        <fullName evidence="8">RDD family membrane protein YckC</fullName>
    </submittedName>
</protein>
<feature type="transmembrane region" description="Helical" evidence="6">
    <location>
        <begin position="52"/>
        <end position="69"/>
    </location>
</feature>
<keyword evidence="4 6" id="KW-1133">Transmembrane helix</keyword>
<dbReference type="EMBL" id="JALJYF010000001">
    <property type="protein sequence ID" value="MCP1726195.1"/>
    <property type="molecule type" value="Genomic_DNA"/>
</dbReference>
<feature type="domain" description="RDD" evidence="7">
    <location>
        <begin position="9"/>
        <end position="156"/>
    </location>
</feature>
<evidence type="ECO:0000256" key="2">
    <source>
        <dbReference type="ARBA" id="ARBA00022475"/>
    </source>
</evidence>
<comment type="subcellular location">
    <subcellularLocation>
        <location evidence="1">Cell membrane</location>
        <topology evidence="1">Multi-pass membrane protein</topology>
    </subcellularLocation>
</comment>
<dbReference type="InterPro" id="IPR010432">
    <property type="entry name" value="RDD"/>
</dbReference>
<gene>
    <name evidence="8" type="ORF">J2T60_000160</name>
</gene>
<evidence type="ECO:0000313" key="9">
    <source>
        <dbReference type="Proteomes" id="UP001523550"/>
    </source>
</evidence>
<evidence type="ECO:0000256" key="6">
    <source>
        <dbReference type="SAM" id="Phobius"/>
    </source>
</evidence>
<sequence>MSTHRFPPASLIRRLAAAFYDSLLVLAIWFLGTLIILPFARGESFDAENPLFLLYLLLLTGLFFGWFWWRSGQTLGMRAWRLQVVSPEEAQAPPPNILIRVALVLGLIVSGLYGLVFLVMDTWPDWWGAIALFPLLLSMSWSLVDAEQRCLHDILSRTRVIHIPKT</sequence>
<proteinExistence type="predicted"/>
<keyword evidence="9" id="KW-1185">Reference proteome</keyword>
<accession>A0ABT1G4H8</accession>
<evidence type="ECO:0000256" key="1">
    <source>
        <dbReference type="ARBA" id="ARBA00004651"/>
    </source>
</evidence>
<reference evidence="8 9" key="1">
    <citation type="submission" date="2022-03" db="EMBL/GenBank/DDBJ databases">
        <title>Genomic Encyclopedia of Type Strains, Phase III (KMG-III): the genomes of soil and plant-associated and newly described type strains.</title>
        <authorList>
            <person name="Whitman W."/>
        </authorList>
    </citation>
    <scope>NUCLEOTIDE SEQUENCE [LARGE SCALE GENOMIC DNA]</scope>
    <source>
        <strain evidence="8 9">BSker1</strain>
    </source>
</reference>
<dbReference type="PANTHER" id="PTHR36115">
    <property type="entry name" value="PROLINE-RICH ANTIGEN HOMOLOG-RELATED"/>
    <property type="match status" value="1"/>
</dbReference>
<comment type="caution">
    <text evidence="8">The sequence shown here is derived from an EMBL/GenBank/DDBJ whole genome shotgun (WGS) entry which is preliminary data.</text>
</comment>
<dbReference type="RefSeq" id="WP_253444062.1">
    <property type="nucleotide sequence ID" value="NZ_JALJYF010000001.1"/>
</dbReference>
<dbReference type="Pfam" id="PF06271">
    <property type="entry name" value="RDD"/>
    <property type="match status" value="1"/>
</dbReference>
<feature type="transmembrane region" description="Helical" evidence="6">
    <location>
        <begin position="20"/>
        <end position="40"/>
    </location>
</feature>